<dbReference type="EMBL" id="AONQ01000018">
    <property type="protein sequence ID" value="EME70373.1"/>
    <property type="molecule type" value="Genomic_DNA"/>
</dbReference>
<dbReference type="SMART" id="SM00487">
    <property type="entry name" value="DEXDc"/>
    <property type="match status" value="1"/>
</dbReference>
<dbReference type="GO" id="GO:0046872">
    <property type="term" value="F:metal ion binding"/>
    <property type="evidence" value="ECO:0007669"/>
    <property type="project" value="UniProtKB-KW"/>
</dbReference>
<comment type="similarity">
    <text evidence="3">Belongs to the helicase family. RecQ subfamily.</text>
</comment>
<evidence type="ECO:0000256" key="14">
    <source>
        <dbReference type="ARBA" id="ARBA00023235"/>
    </source>
</evidence>
<evidence type="ECO:0000313" key="21">
    <source>
        <dbReference type="EMBL" id="EME70373.1"/>
    </source>
</evidence>
<feature type="domain" description="Helicase ATP-binding" evidence="19">
    <location>
        <begin position="30"/>
        <end position="198"/>
    </location>
</feature>
<evidence type="ECO:0000313" key="22">
    <source>
        <dbReference type="Proteomes" id="UP000011744"/>
    </source>
</evidence>
<dbReference type="PANTHER" id="PTHR13710">
    <property type="entry name" value="DNA HELICASE RECQ FAMILY MEMBER"/>
    <property type="match status" value="1"/>
</dbReference>
<dbReference type="InterPro" id="IPR036388">
    <property type="entry name" value="WH-like_DNA-bd_sf"/>
</dbReference>
<dbReference type="Pfam" id="PF00270">
    <property type="entry name" value="DEAD"/>
    <property type="match status" value="1"/>
</dbReference>
<feature type="domain" description="Helicase C-terminal" evidence="20">
    <location>
        <begin position="219"/>
        <end position="372"/>
    </location>
</feature>
<evidence type="ECO:0000256" key="17">
    <source>
        <dbReference type="SAM" id="MobiDB-lite"/>
    </source>
</evidence>
<dbReference type="SUPFAM" id="SSF47819">
    <property type="entry name" value="HRDC-like"/>
    <property type="match status" value="1"/>
</dbReference>
<dbReference type="OrthoDB" id="9760034at2"/>
<dbReference type="FunFam" id="3.40.50.300:FF:001389">
    <property type="entry name" value="ATP-dependent DNA helicase RecQ"/>
    <property type="match status" value="1"/>
</dbReference>
<dbReference type="GO" id="GO:0009378">
    <property type="term" value="F:four-way junction helicase activity"/>
    <property type="evidence" value="ECO:0007669"/>
    <property type="project" value="TreeGrafter"/>
</dbReference>
<dbReference type="PROSITE" id="PS51194">
    <property type="entry name" value="HELICASE_CTER"/>
    <property type="match status" value="1"/>
</dbReference>
<comment type="cofactor">
    <cofactor evidence="2">
        <name>Zn(2+)</name>
        <dbReference type="ChEBI" id="CHEBI:29105"/>
    </cofactor>
</comment>
<dbReference type="Pfam" id="PF00271">
    <property type="entry name" value="Helicase_C"/>
    <property type="match status" value="1"/>
</dbReference>
<dbReference type="GO" id="GO:0043590">
    <property type="term" value="C:bacterial nucleoid"/>
    <property type="evidence" value="ECO:0007669"/>
    <property type="project" value="TreeGrafter"/>
</dbReference>
<feature type="compositionally biased region" description="Low complexity" evidence="17">
    <location>
        <begin position="517"/>
        <end position="531"/>
    </location>
</feature>
<dbReference type="InterPro" id="IPR014001">
    <property type="entry name" value="Helicase_ATP-bd"/>
</dbReference>
<comment type="cofactor">
    <cofactor evidence="1">
        <name>Mg(2+)</name>
        <dbReference type="ChEBI" id="CHEBI:18420"/>
    </cofactor>
</comment>
<keyword evidence="11" id="KW-0238">DNA-binding</keyword>
<keyword evidence="10" id="KW-0067">ATP-binding</keyword>
<evidence type="ECO:0000256" key="8">
    <source>
        <dbReference type="ARBA" id="ARBA00022806"/>
    </source>
</evidence>
<keyword evidence="14" id="KW-0413">Isomerase</keyword>
<keyword evidence="5" id="KW-0547">Nucleotide-binding</keyword>
<dbReference type="GO" id="GO:0006260">
    <property type="term" value="P:DNA replication"/>
    <property type="evidence" value="ECO:0007669"/>
    <property type="project" value="InterPro"/>
</dbReference>
<dbReference type="Gene3D" id="1.10.150.80">
    <property type="entry name" value="HRDC domain"/>
    <property type="match status" value="1"/>
</dbReference>
<dbReference type="InterPro" id="IPR002121">
    <property type="entry name" value="HRDC_dom"/>
</dbReference>
<evidence type="ECO:0000256" key="5">
    <source>
        <dbReference type="ARBA" id="ARBA00022741"/>
    </source>
</evidence>
<keyword evidence="9" id="KW-0862">Zinc</keyword>
<organism evidence="21 22">
    <name type="scientific">Paramagnetospirillum caucaseum</name>
    <dbReference type="NCBI Taxonomy" id="1244869"/>
    <lineage>
        <taxon>Bacteria</taxon>
        <taxon>Pseudomonadati</taxon>
        <taxon>Pseudomonadota</taxon>
        <taxon>Alphaproteobacteria</taxon>
        <taxon>Rhodospirillales</taxon>
        <taxon>Magnetospirillaceae</taxon>
        <taxon>Paramagnetospirillum</taxon>
    </lineage>
</organism>
<dbReference type="InterPro" id="IPR018982">
    <property type="entry name" value="RQC_domain"/>
</dbReference>
<dbReference type="Pfam" id="PF09382">
    <property type="entry name" value="RQC"/>
    <property type="match status" value="1"/>
</dbReference>
<dbReference type="GO" id="GO:0009432">
    <property type="term" value="P:SOS response"/>
    <property type="evidence" value="ECO:0007669"/>
    <property type="project" value="UniProtKB-UniRule"/>
</dbReference>
<feature type="region of interest" description="Disordered" evidence="17">
    <location>
        <begin position="514"/>
        <end position="537"/>
    </location>
</feature>
<proteinExistence type="inferred from homology"/>
<dbReference type="Pfam" id="PF16124">
    <property type="entry name" value="RecQ_Zn_bind"/>
    <property type="match status" value="1"/>
</dbReference>
<dbReference type="FunFam" id="3.40.50.300:FF:000156">
    <property type="entry name" value="ATP-dependent DNA helicase recQ"/>
    <property type="match status" value="1"/>
</dbReference>
<dbReference type="GO" id="GO:0003677">
    <property type="term" value="F:DNA binding"/>
    <property type="evidence" value="ECO:0007669"/>
    <property type="project" value="UniProtKB-KW"/>
</dbReference>
<dbReference type="PANTHER" id="PTHR13710:SF105">
    <property type="entry name" value="ATP-DEPENDENT DNA HELICASE Q1"/>
    <property type="match status" value="1"/>
</dbReference>
<dbReference type="InterPro" id="IPR027417">
    <property type="entry name" value="P-loop_NTPase"/>
</dbReference>
<dbReference type="NCBIfam" id="TIGR01389">
    <property type="entry name" value="recQ"/>
    <property type="match status" value="1"/>
</dbReference>
<dbReference type="GO" id="GO:0006310">
    <property type="term" value="P:DNA recombination"/>
    <property type="evidence" value="ECO:0007669"/>
    <property type="project" value="UniProtKB-UniRule"/>
</dbReference>
<keyword evidence="6" id="KW-0227">DNA damage</keyword>
<keyword evidence="13" id="KW-0234">DNA repair</keyword>
<dbReference type="AlphaFoldDB" id="M3AC49"/>
<keyword evidence="8 21" id="KW-0347">Helicase</keyword>
<evidence type="ECO:0000256" key="6">
    <source>
        <dbReference type="ARBA" id="ARBA00022763"/>
    </source>
</evidence>
<dbReference type="SMART" id="SM00956">
    <property type="entry name" value="RQC"/>
    <property type="match status" value="1"/>
</dbReference>
<dbReference type="PROSITE" id="PS51192">
    <property type="entry name" value="HELICASE_ATP_BIND_1"/>
    <property type="match status" value="1"/>
</dbReference>
<dbReference type="Gene3D" id="3.40.50.300">
    <property type="entry name" value="P-loop containing nucleotide triphosphate hydrolases"/>
    <property type="match status" value="2"/>
</dbReference>
<evidence type="ECO:0000256" key="3">
    <source>
        <dbReference type="ARBA" id="ARBA00005446"/>
    </source>
</evidence>
<dbReference type="SMART" id="SM00490">
    <property type="entry name" value="HELICc"/>
    <property type="match status" value="1"/>
</dbReference>
<evidence type="ECO:0000256" key="7">
    <source>
        <dbReference type="ARBA" id="ARBA00022801"/>
    </source>
</evidence>
<dbReference type="GO" id="GO:0030894">
    <property type="term" value="C:replisome"/>
    <property type="evidence" value="ECO:0007669"/>
    <property type="project" value="TreeGrafter"/>
</dbReference>
<evidence type="ECO:0000256" key="11">
    <source>
        <dbReference type="ARBA" id="ARBA00023125"/>
    </source>
</evidence>
<evidence type="ECO:0000259" key="18">
    <source>
        <dbReference type="PROSITE" id="PS50967"/>
    </source>
</evidence>
<dbReference type="InterPro" id="IPR010997">
    <property type="entry name" value="HRDC-like_sf"/>
</dbReference>
<dbReference type="InterPro" id="IPR004589">
    <property type="entry name" value="DNA_helicase_ATP-dep_RecQ"/>
</dbReference>
<dbReference type="FunFam" id="1.10.10.10:FF:000175">
    <property type="entry name" value="ATP-dependent DNA helicase RecQ"/>
    <property type="match status" value="1"/>
</dbReference>
<dbReference type="GO" id="GO:0005737">
    <property type="term" value="C:cytoplasm"/>
    <property type="evidence" value="ECO:0007669"/>
    <property type="project" value="TreeGrafter"/>
</dbReference>
<evidence type="ECO:0000256" key="13">
    <source>
        <dbReference type="ARBA" id="ARBA00023204"/>
    </source>
</evidence>
<dbReference type="eggNOG" id="COG0514">
    <property type="taxonomic scope" value="Bacteria"/>
</dbReference>
<dbReference type="SMART" id="SM00341">
    <property type="entry name" value="HRDC"/>
    <property type="match status" value="1"/>
</dbReference>
<dbReference type="STRING" id="1244869.H261_08623"/>
<dbReference type="GO" id="GO:0016787">
    <property type="term" value="F:hydrolase activity"/>
    <property type="evidence" value="ECO:0007669"/>
    <property type="project" value="UniProtKB-KW"/>
</dbReference>
<dbReference type="CDD" id="cd17920">
    <property type="entry name" value="DEXHc_RecQ"/>
    <property type="match status" value="1"/>
</dbReference>
<evidence type="ECO:0000259" key="20">
    <source>
        <dbReference type="PROSITE" id="PS51194"/>
    </source>
</evidence>
<dbReference type="InterPro" id="IPR001650">
    <property type="entry name" value="Helicase_C-like"/>
</dbReference>
<evidence type="ECO:0000256" key="9">
    <source>
        <dbReference type="ARBA" id="ARBA00022833"/>
    </source>
</evidence>
<dbReference type="EC" id="5.6.2.4" evidence="16"/>
<dbReference type="Proteomes" id="UP000011744">
    <property type="component" value="Unassembled WGS sequence"/>
</dbReference>
<dbReference type="InterPro" id="IPR011545">
    <property type="entry name" value="DEAD/DEAH_box_helicase_dom"/>
</dbReference>
<gene>
    <name evidence="21" type="ORF">H261_08623</name>
</gene>
<dbReference type="InterPro" id="IPR032284">
    <property type="entry name" value="RecQ_Zn-bd"/>
</dbReference>
<protein>
    <recommendedName>
        <fullName evidence="16">DNA helicase RecQ</fullName>
        <ecNumber evidence="16">5.6.2.4</ecNumber>
    </recommendedName>
</protein>
<evidence type="ECO:0000256" key="10">
    <source>
        <dbReference type="ARBA" id="ARBA00022840"/>
    </source>
</evidence>
<dbReference type="NCBIfam" id="TIGR00614">
    <property type="entry name" value="recQ_fam"/>
    <property type="match status" value="1"/>
</dbReference>
<evidence type="ECO:0000256" key="12">
    <source>
        <dbReference type="ARBA" id="ARBA00023172"/>
    </source>
</evidence>
<evidence type="ECO:0000256" key="2">
    <source>
        <dbReference type="ARBA" id="ARBA00001947"/>
    </source>
</evidence>
<dbReference type="InterPro" id="IPR044876">
    <property type="entry name" value="HRDC_dom_sf"/>
</dbReference>
<sequence>MTGFSMPTPLQILNSVFGFPAFRGQQAEVIEHVVAGGDALVLMPTGAGKSLCYQVPALCRDGVAVVVSPLIALMQNQVEALNQLGVRAAALNSARSLDEVRVIERRMRAGELDLVYVAPERLVLPGFLALLDECRIALFAIDEAHCVSQWGHDFRPEYLQLALLHERFPHVPRIALTATADGPTRRDIAERLNLGDGRHFVAGFDRPNIRYRIAAKNNAREQLLRFLAAEHGGPGAESGIVYCLSRAKVEETASWLAGKGYTALAYHAGLDQPVRAANQERFLREDGIVMVATIAFGMGIDKPDVRFVAHLDLPKSLEAYYQETGRAGRDGMPADAWMAYGLEDVAKLGQFIASSPSSDAQKRIERGKLNALLGLCETARCRRQVLLEYFGETGAGPCGNCDTCLEPVASFDGTELARKALSCVYRTGESFGAGHVIDVLLGKDNDKVQRFGHQNLSTFGIGTELPAEQWRSVLRQLVAAGLLAIDTEGHGAFKLTEACRPVLRGEARVDLRRDPLPARGKAKASAGRKPATPLTDPSDEALFQHLRAERMVLAKAQGVPSYVIWHDSTLLDIARRRPRRPQDLDGVAGLGEAKRERYGQVLLDAVAAFEARRE</sequence>
<comment type="caution">
    <text evidence="21">The sequence shown here is derived from an EMBL/GenBank/DDBJ whole genome shotgun (WGS) entry which is preliminary data.</text>
</comment>
<name>M3AC49_9PROT</name>
<dbReference type="SUPFAM" id="SSF52540">
    <property type="entry name" value="P-loop containing nucleoside triphosphate hydrolases"/>
    <property type="match status" value="2"/>
</dbReference>
<keyword evidence="4" id="KW-0479">Metal-binding</keyword>
<evidence type="ECO:0000259" key="19">
    <source>
        <dbReference type="PROSITE" id="PS51192"/>
    </source>
</evidence>
<evidence type="ECO:0000256" key="16">
    <source>
        <dbReference type="NCBIfam" id="TIGR01389"/>
    </source>
</evidence>
<accession>M3AC49</accession>
<feature type="domain" description="HRDC" evidence="18">
    <location>
        <begin position="536"/>
        <end position="614"/>
    </location>
</feature>
<evidence type="ECO:0000256" key="1">
    <source>
        <dbReference type="ARBA" id="ARBA00001946"/>
    </source>
</evidence>
<evidence type="ECO:0000256" key="15">
    <source>
        <dbReference type="ARBA" id="ARBA00034617"/>
    </source>
</evidence>
<dbReference type="CDD" id="cd18794">
    <property type="entry name" value="SF2_C_RecQ"/>
    <property type="match status" value="1"/>
</dbReference>
<keyword evidence="7" id="KW-0378">Hydrolase</keyword>
<dbReference type="Gene3D" id="1.10.10.10">
    <property type="entry name" value="Winged helix-like DNA-binding domain superfamily/Winged helix DNA-binding domain"/>
    <property type="match status" value="1"/>
</dbReference>
<evidence type="ECO:0000256" key="4">
    <source>
        <dbReference type="ARBA" id="ARBA00022723"/>
    </source>
</evidence>
<dbReference type="GO" id="GO:0006281">
    <property type="term" value="P:DNA repair"/>
    <property type="evidence" value="ECO:0007669"/>
    <property type="project" value="UniProtKB-KW"/>
</dbReference>
<dbReference type="PROSITE" id="PS50967">
    <property type="entry name" value="HRDC"/>
    <property type="match status" value="1"/>
</dbReference>
<keyword evidence="22" id="KW-1185">Reference proteome</keyword>
<reference evidence="21 22" key="1">
    <citation type="journal article" date="2014" name="Genome Announc.">
        <title>Draft Genome Sequence of Magnetospirillum sp. Strain SO-1, a Freshwater Magnetotactic Bacterium Isolated from the Ol'khovka River, Russia.</title>
        <authorList>
            <person name="Grouzdev D.S."/>
            <person name="Dziuba M.V."/>
            <person name="Sukhacheva M.S."/>
            <person name="Mardanov A.V."/>
            <person name="Beletskiy A.V."/>
            <person name="Kuznetsov B.B."/>
            <person name="Skryabin K.G."/>
        </authorList>
    </citation>
    <scope>NUCLEOTIDE SEQUENCE [LARGE SCALE GENOMIC DNA]</scope>
    <source>
        <strain evidence="21 22">SO-1</strain>
    </source>
</reference>
<comment type="catalytic activity">
    <reaction evidence="15">
        <text>Couples ATP hydrolysis with the unwinding of duplex DNA by translocating in the 3'-5' direction.</text>
        <dbReference type="EC" id="5.6.2.4"/>
    </reaction>
</comment>
<dbReference type="GO" id="GO:0005524">
    <property type="term" value="F:ATP binding"/>
    <property type="evidence" value="ECO:0007669"/>
    <property type="project" value="UniProtKB-KW"/>
</dbReference>
<dbReference type="GO" id="GO:0043138">
    <property type="term" value="F:3'-5' DNA helicase activity"/>
    <property type="evidence" value="ECO:0007669"/>
    <property type="project" value="UniProtKB-EC"/>
</dbReference>
<dbReference type="PATRIC" id="fig|1244869.3.peg.1743"/>
<dbReference type="Pfam" id="PF00570">
    <property type="entry name" value="HRDC"/>
    <property type="match status" value="1"/>
</dbReference>
<keyword evidence="12" id="KW-0233">DNA recombination</keyword>
<dbReference type="InterPro" id="IPR006293">
    <property type="entry name" value="DNA_helicase_ATP-dep_RecQ_bac"/>
</dbReference>